<dbReference type="EMBL" id="JACIDX010000017">
    <property type="protein sequence ID" value="MBB3956842.1"/>
    <property type="molecule type" value="Genomic_DNA"/>
</dbReference>
<comment type="caution">
    <text evidence="1">The sequence shown here is derived from an EMBL/GenBank/DDBJ whole genome shotgun (WGS) entry which is preliminary data.</text>
</comment>
<evidence type="ECO:0000313" key="2">
    <source>
        <dbReference type="Proteomes" id="UP000548867"/>
    </source>
</evidence>
<proteinExistence type="predicted"/>
<keyword evidence="2" id="KW-1185">Reference proteome</keyword>
<name>A0A7W6CS88_9SPHN</name>
<organism evidence="1 2">
    <name type="scientific">Novosphingobium sediminicola</name>
    <dbReference type="NCBI Taxonomy" id="563162"/>
    <lineage>
        <taxon>Bacteria</taxon>
        <taxon>Pseudomonadati</taxon>
        <taxon>Pseudomonadota</taxon>
        <taxon>Alphaproteobacteria</taxon>
        <taxon>Sphingomonadales</taxon>
        <taxon>Sphingomonadaceae</taxon>
        <taxon>Novosphingobium</taxon>
    </lineage>
</organism>
<sequence>MHDHPWLSAYGEPYDPRPAIEFWRAGQVEDATQELWDKLYHQGTVNSASYAAVGEIVMMMQEQSKPDWSAYSLVASIEEARLADGNPPVPSELKQDYENAWAAILPMALRDLAEAQDDLVVRGALAVVAHAKGQHTIGTIALLTEDERVEMLGV</sequence>
<reference evidence="1 2" key="1">
    <citation type="submission" date="2020-08" db="EMBL/GenBank/DDBJ databases">
        <title>Genomic Encyclopedia of Type Strains, Phase IV (KMG-IV): sequencing the most valuable type-strain genomes for metagenomic binning, comparative biology and taxonomic classification.</title>
        <authorList>
            <person name="Goeker M."/>
        </authorList>
    </citation>
    <scope>NUCLEOTIDE SEQUENCE [LARGE SCALE GENOMIC DNA]</scope>
    <source>
        <strain evidence="1 2">DSM 27057</strain>
    </source>
</reference>
<gene>
    <name evidence="1" type="ORF">GGR38_003809</name>
</gene>
<evidence type="ECO:0000313" key="1">
    <source>
        <dbReference type="EMBL" id="MBB3956842.1"/>
    </source>
</evidence>
<dbReference type="AlphaFoldDB" id="A0A7W6CS88"/>
<accession>A0A7W6CS88</accession>
<protein>
    <submittedName>
        <fullName evidence="1">Uncharacterized protein</fullName>
    </submittedName>
</protein>
<dbReference type="RefSeq" id="WP_183627695.1">
    <property type="nucleotide sequence ID" value="NZ_JACIDX010000017.1"/>
</dbReference>
<dbReference type="Proteomes" id="UP000548867">
    <property type="component" value="Unassembled WGS sequence"/>
</dbReference>